<organism evidence="2 3">
    <name type="scientific">Trichinella patagoniensis</name>
    <dbReference type="NCBI Taxonomy" id="990121"/>
    <lineage>
        <taxon>Eukaryota</taxon>
        <taxon>Metazoa</taxon>
        <taxon>Ecdysozoa</taxon>
        <taxon>Nematoda</taxon>
        <taxon>Enoplea</taxon>
        <taxon>Dorylaimia</taxon>
        <taxon>Trichinellida</taxon>
        <taxon>Trichinellidae</taxon>
        <taxon>Trichinella</taxon>
    </lineage>
</organism>
<feature type="region of interest" description="Disordered" evidence="1">
    <location>
        <begin position="1"/>
        <end position="68"/>
    </location>
</feature>
<dbReference type="EMBL" id="JYDQ01000026">
    <property type="protein sequence ID" value="KRY20334.1"/>
    <property type="molecule type" value="Genomic_DNA"/>
</dbReference>
<protein>
    <submittedName>
        <fullName evidence="2">Uncharacterized protein</fullName>
    </submittedName>
</protein>
<dbReference type="AlphaFoldDB" id="A0A0V1A792"/>
<evidence type="ECO:0000313" key="3">
    <source>
        <dbReference type="Proteomes" id="UP000054783"/>
    </source>
</evidence>
<name>A0A0V1A792_9BILA</name>
<evidence type="ECO:0000256" key="1">
    <source>
        <dbReference type="SAM" id="MobiDB-lite"/>
    </source>
</evidence>
<accession>A0A0V1A792</accession>
<proteinExistence type="predicted"/>
<feature type="compositionally biased region" description="Basic residues" evidence="1">
    <location>
        <begin position="57"/>
        <end position="68"/>
    </location>
</feature>
<sequence>MRAEGLRKKQAGSECTEGTREAVRKGITSPRRRSDLSQKISLRNRLMKKGRACEERKRRHRQRSSATV</sequence>
<dbReference type="Proteomes" id="UP000054783">
    <property type="component" value="Unassembled WGS sequence"/>
</dbReference>
<reference evidence="2 3" key="1">
    <citation type="submission" date="2015-01" db="EMBL/GenBank/DDBJ databases">
        <title>Evolution of Trichinella species and genotypes.</title>
        <authorList>
            <person name="Korhonen P.K."/>
            <person name="Edoardo P."/>
            <person name="Giuseppe L.R."/>
            <person name="Gasser R.B."/>
        </authorList>
    </citation>
    <scope>NUCLEOTIDE SEQUENCE [LARGE SCALE GENOMIC DNA]</scope>
    <source>
        <strain evidence="2">ISS2496</strain>
    </source>
</reference>
<gene>
    <name evidence="2" type="ORF">T12_3138</name>
</gene>
<keyword evidence="3" id="KW-1185">Reference proteome</keyword>
<comment type="caution">
    <text evidence="2">The sequence shown here is derived from an EMBL/GenBank/DDBJ whole genome shotgun (WGS) entry which is preliminary data.</text>
</comment>
<evidence type="ECO:0000313" key="2">
    <source>
        <dbReference type="EMBL" id="KRY20334.1"/>
    </source>
</evidence>